<feature type="transmembrane region" description="Helical" evidence="1">
    <location>
        <begin position="114"/>
        <end position="136"/>
    </location>
</feature>
<protein>
    <submittedName>
        <fullName evidence="2">Uncharacterized protein</fullName>
    </submittedName>
</protein>
<reference evidence="2 3" key="1">
    <citation type="journal article" date="2018" name="Nat. Biotechnol.">
        <title>A standardized bacterial taxonomy based on genome phylogeny substantially revises the tree of life.</title>
        <authorList>
            <person name="Parks D.H."/>
            <person name="Chuvochina M."/>
            <person name="Waite D.W."/>
            <person name="Rinke C."/>
            <person name="Skarshewski A."/>
            <person name="Chaumeil P.A."/>
            <person name="Hugenholtz P."/>
        </authorList>
    </citation>
    <scope>NUCLEOTIDE SEQUENCE [LARGE SCALE GENOMIC DNA]</scope>
    <source>
        <strain evidence="2">UBA10707</strain>
    </source>
</reference>
<dbReference type="Proteomes" id="UP000264036">
    <property type="component" value="Unassembled WGS sequence"/>
</dbReference>
<name>A0A356LMC3_9BURK</name>
<accession>A0A356LMC3</accession>
<keyword evidence="1" id="KW-0812">Transmembrane</keyword>
<sequence length="138" mass="15776">MPTRTDELVNDVFALTKVKLSPDDPLLAVIVLQEESLKRALQQKNAGCSEQDDAFLAQIDERQVKLLDMYSELVQYRERVVVELLAKNQQIAIQIENRVQRQVLGSLRRLRQQVIVFLTLAALLVLGSGWVFLYIIRG</sequence>
<evidence type="ECO:0000256" key="1">
    <source>
        <dbReference type="SAM" id="Phobius"/>
    </source>
</evidence>
<keyword evidence="1" id="KW-0472">Membrane</keyword>
<organism evidence="2 3">
    <name type="scientific">Advenella kashmirensis</name>
    <dbReference type="NCBI Taxonomy" id="310575"/>
    <lineage>
        <taxon>Bacteria</taxon>
        <taxon>Pseudomonadati</taxon>
        <taxon>Pseudomonadota</taxon>
        <taxon>Betaproteobacteria</taxon>
        <taxon>Burkholderiales</taxon>
        <taxon>Alcaligenaceae</taxon>
    </lineage>
</organism>
<proteinExistence type="predicted"/>
<comment type="caution">
    <text evidence="2">The sequence shown here is derived from an EMBL/GenBank/DDBJ whole genome shotgun (WGS) entry which is preliminary data.</text>
</comment>
<evidence type="ECO:0000313" key="3">
    <source>
        <dbReference type="Proteomes" id="UP000264036"/>
    </source>
</evidence>
<evidence type="ECO:0000313" key="2">
    <source>
        <dbReference type="EMBL" id="HBP32106.1"/>
    </source>
</evidence>
<dbReference type="AlphaFoldDB" id="A0A356LMC3"/>
<gene>
    <name evidence="2" type="ORF">DD666_22190</name>
</gene>
<keyword evidence="1" id="KW-1133">Transmembrane helix</keyword>
<dbReference type="EMBL" id="DOEK01000047">
    <property type="protein sequence ID" value="HBP32106.1"/>
    <property type="molecule type" value="Genomic_DNA"/>
</dbReference>